<organism evidence="2 3">
    <name type="scientific">Cladophialophora carrionii</name>
    <dbReference type="NCBI Taxonomy" id="86049"/>
    <lineage>
        <taxon>Eukaryota</taxon>
        <taxon>Fungi</taxon>
        <taxon>Dikarya</taxon>
        <taxon>Ascomycota</taxon>
        <taxon>Pezizomycotina</taxon>
        <taxon>Eurotiomycetes</taxon>
        <taxon>Chaetothyriomycetidae</taxon>
        <taxon>Chaetothyriales</taxon>
        <taxon>Herpotrichiellaceae</taxon>
        <taxon>Cladophialophora</taxon>
    </lineage>
</organism>
<keyword evidence="1" id="KW-1133">Transmembrane helix</keyword>
<dbReference type="PANTHER" id="PTHR28019:SF7">
    <property type="entry name" value="SUR7 PROTEIN"/>
    <property type="match status" value="1"/>
</dbReference>
<gene>
    <name evidence="2" type="ORF">CLCR_07418</name>
</gene>
<dbReference type="GO" id="GO:0005886">
    <property type="term" value="C:plasma membrane"/>
    <property type="evidence" value="ECO:0007669"/>
    <property type="project" value="InterPro"/>
</dbReference>
<reference evidence="3" key="1">
    <citation type="submission" date="2015-07" db="EMBL/GenBank/DDBJ databases">
        <authorList>
            <person name="Teixeira M.M."/>
            <person name="Souza R.C."/>
            <person name="Almeida L.G."/>
            <person name="Vicente V.A."/>
            <person name="de Hoog S."/>
            <person name="Bocca A.L."/>
            <person name="de Almeida S.R."/>
            <person name="Vasconcelos A.T."/>
            <person name="Felipe M.S."/>
        </authorList>
    </citation>
    <scope>NUCLEOTIDE SEQUENCE [LARGE SCALE GENOMIC DNA]</scope>
    <source>
        <strain evidence="3">KSF</strain>
    </source>
</reference>
<dbReference type="EMBL" id="LGRB01000010">
    <property type="protein sequence ID" value="OCT50597.1"/>
    <property type="molecule type" value="Genomic_DNA"/>
</dbReference>
<feature type="transmembrane region" description="Helical" evidence="1">
    <location>
        <begin position="212"/>
        <end position="236"/>
    </location>
</feature>
<dbReference type="OrthoDB" id="4159154at2759"/>
<evidence type="ECO:0000313" key="3">
    <source>
        <dbReference type="Proteomes" id="UP000094526"/>
    </source>
</evidence>
<dbReference type="VEuPathDB" id="FungiDB:CLCR_07418"/>
<dbReference type="InterPro" id="IPR052413">
    <property type="entry name" value="SUR7_domain"/>
</dbReference>
<proteinExistence type="predicted"/>
<accession>A0A1C1CQ10</accession>
<dbReference type="AlphaFoldDB" id="A0A1C1CQ10"/>
<dbReference type="InterPro" id="IPR009571">
    <property type="entry name" value="SUR7/Rim9-like_fungi"/>
</dbReference>
<evidence type="ECO:0000256" key="1">
    <source>
        <dbReference type="SAM" id="Phobius"/>
    </source>
</evidence>
<dbReference type="Proteomes" id="UP000094526">
    <property type="component" value="Unassembled WGS sequence"/>
</dbReference>
<dbReference type="eggNOG" id="ENOG502S47U">
    <property type="taxonomic scope" value="Eukaryota"/>
</dbReference>
<keyword evidence="3" id="KW-1185">Reference proteome</keyword>
<dbReference type="GO" id="GO:0051285">
    <property type="term" value="C:cell cortex of cell tip"/>
    <property type="evidence" value="ECO:0007669"/>
    <property type="project" value="TreeGrafter"/>
</dbReference>
<evidence type="ECO:0000313" key="2">
    <source>
        <dbReference type="EMBL" id="OCT50597.1"/>
    </source>
</evidence>
<dbReference type="GO" id="GO:0031505">
    <property type="term" value="P:fungal-type cell wall organization"/>
    <property type="evidence" value="ECO:0007669"/>
    <property type="project" value="TreeGrafter"/>
</dbReference>
<sequence length="293" mass="31663">MRLSSLLTLACAITAFILSVLCLLAGNTRSFLQDTELLTRYVLTGSKLNISQIGHGSLFDTSDGDGGLLSTLGNDIQQDINNIINDLTVDIASLLGLPDLFNVHVLDFCQGTYSPNSTADNAKKNITECSPSTLSFHFQPTRYIEEHLPAGITLDDIHWPSDVVDAERTVKTVSRVMIVFYIIGIVFSGLAMITAIASIFTDGRLSAFINWLVDILAFGALGVASAVATAVIVIAVDRINKYTDEVGISATRGGRFLAMTWAATAVMLLASFVSIVQCCVGRRRPKRYEKGGY</sequence>
<feature type="transmembrane region" description="Helical" evidence="1">
    <location>
        <begin position="256"/>
        <end position="280"/>
    </location>
</feature>
<keyword evidence="1" id="KW-0812">Transmembrane</keyword>
<dbReference type="STRING" id="86049.A0A1C1CQ10"/>
<comment type="caution">
    <text evidence="2">The sequence shown here is derived from an EMBL/GenBank/DDBJ whole genome shotgun (WGS) entry which is preliminary data.</text>
</comment>
<feature type="transmembrane region" description="Helical" evidence="1">
    <location>
        <begin position="178"/>
        <end position="200"/>
    </location>
</feature>
<dbReference type="PANTHER" id="PTHR28019">
    <property type="entry name" value="CELL MEMBRANE PROTEIN YLR413W-RELATED"/>
    <property type="match status" value="1"/>
</dbReference>
<dbReference type="VEuPathDB" id="FungiDB:G647_05417"/>
<name>A0A1C1CQ10_9EURO</name>
<keyword evidence="1" id="KW-0472">Membrane</keyword>
<evidence type="ECO:0008006" key="4">
    <source>
        <dbReference type="Google" id="ProtNLM"/>
    </source>
</evidence>
<protein>
    <recommendedName>
        <fullName evidence="4">Integral membrane protein</fullName>
    </recommendedName>
</protein>
<dbReference type="Pfam" id="PF06687">
    <property type="entry name" value="SUR7"/>
    <property type="match status" value="1"/>
</dbReference>